<proteinExistence type="predicted"/>
<dbReference type="InterPro" id="IPR007484">
    <property type="entry name" value="Peptidase_M28"/>
</dbReference>
<evidence type="ECO:0000313" key="3">
    <source>
        <dbReference type="Proteomes" id="UP000275348"/>
    </source>
</evidence>
<keyword evidence="3" id="KW-1185">Reference proteome</keyword>
<sequence>MREIRYLYFCVFLVVTTIAFGQPKYYDQILKQLTSKKMAGRGYTYDGMEKASKYLAKEFEKNNLKSFNGSYLQEFEFPINIIHQAELTINGKKLVYGKDYIVKPSSKSVDYSENSSYYNFPVEDYIDSFQSLEKTKQFIIQDSKNQKGKHIILPALNTKVDSIKNYYKQWANIYEKDNNANRAIFRFTEDSLLSSLSQRQAGISEFIIKNKYYSEDLKINKYSIKSEFNPKFKFNNVIGYVDGDNNDSVVVITGHYDHLGRINKSYFPGASDNASGTAMVLELAKYYSKNKPKYRTVFMLFGAEEAGIVGSYKYVASPLFPLNNIKFLVNLDIMGAGDEGIQVVNGTKYKKEFNDLVEINLENNFLKQVKVRGESCNSDHCPFDQKGVPSFFIYTLGGKGNYHNIYDSYKNLDLSHVENVRDLLIKFVAGL</sequence>
<comment type="caution">
    <text evidence="2">The sequence shown here is derived from an EMBL/GenBank/DDBJ whole genome shotgun (WGS) entry which is preliminary data.</text>
</comment>
<dbReference type="AlphaFoldDB" id="A0A3L9MJ83"/>
<dbReference type="Pfam" id="PF04389">
    <property type="entry name" value="Peptidase_M28"/>
    <property type="match status" value="1"/>
</dbReference>
<dbReference type="GO" id="GO:0008235">
    <property type="term" value="F:metalloexopeptidase activity"/>
    <property type="evidence" value="ECO:0007669"/>
    <property type="project" value="InterPro"/>
</dbReference>
<dbReference type="RefSeq" id="WP_121933429.1">
    <property type="nucleotide sequence ID" value="NZ_RDOJ01000002.1"/>
</dbReference>
<dbReference type="PANTHER" id="PTHR12147:SF26">
    <property type="entry name" value="PEPTIDASE M28 DOMAIN-CONTAINING PROTEIN"/>
    <property type="match status" value="1"/>
</dbReference>
<evidence type="ECO:0000313" key="2">
    <source>
        <dbReference type="EMBL" id="RLZ12216.1"/>
    </source>
</evidence>
<dbReference type="GO" id="GO:0006508">
    <property type="term" value="P:proteolysis"/>
    <property type="evidence" value="ECO:0007669"/>
    <property type="project" value="InterPro"/>
</dbReference>
<organism evidence="2 3">
    <name type="scientific">Faecalibacter macacae</name>
    <dbReference type="NCBI Taxonomy" id="1859289"/>
    <lineage>
        <taxon>Bacteria</taxon>
        <taxon>Pseudomonadati</taxon>
        <taxon>Bacteroidota</taxon>
        <taxon>Flavobacteriia</taxon>
        <taxon>Flavobacteriales</taxon>
        <taxon>Weeksellaceae</taxon>
        <taxon>Faecalibacter</taxon>
    </lineage>
</organism>
<dbReference type="PANTHER" id="PTHR12147">
    <property type="entry name" value="METALLOPEPTIDASE M28 FAMILY MEMBER"/>
    <property type="match status" value="1"/>
</dbReference>
<dbReference type="OrthoDB" id="9778250at2"/>
<dbReference type="InterPro" id="IPR045175">
    <property type="entry name" value="M28_fam"/>
</dbReference>
<gene>
    <name evidence="2" type="ORF">EAH69_01440</name>
</gene>
<dbReference type="EMBL" id="RDOJ01000002">
    <property type="protein sequence ID" value="RLZ12216.1"/>
    <property type="molecule type" value="Genomic_DNA"/>
</dbReference>
<name>A0A3L9MJ83_9FLAO</name>
<dbReference type="Gene3D" id="3.40.630.10">
    <property type="entry name" value="Zn peptidases"/>
    <property type="match status" value="1"/>
</dbReference>
<dbReference type="Proteomes" id="UP000275348">
    <property type="component" value="Unassembled WGS sequence"/>
</dbReference>
<dbReference type="SUPFAM" id="SSF53187">
    <property type="entry name" value="Zn-dependent exopeptidases"/>
    <property type="match status" value="1"/>
</dbReference>
<reference evidence="2 3" key="1">
    <citation type="submission" date="2018-10" db="EMBL/GenBank/DDBJ databases">
        <authorList>
            <person name="Chen X."/>
        </authorList>
    </citation>
    <scope>NUCLEOTIDE SEQUENCE [LARGE SCALE GENOMIC DNA]</scope>
    <source>
        <strain evidence="2 3">YIM 102668</strain>
    </source>
</reference>
<evidence type="ECO:0000259" key="1">
    <source>
        <dbReference type="Pfam" id="PF04389"/>
    </source>
</evidence>
<feature type="domain" description="Peptidase M28" evidence="1">
    <location>
        <begin position="236"/>
        <end position="428"/>
    </location>
</feature>
<accession>A0A3L9MJ83</accession>
<protein>
    <submittedName>
        <fullName evidence="2">M28 family peptidase</fullName>
    </submittedName>
</protein>